<gene>
    <name evidence="2" type="ORF">CK203_070965</name>
</gene>
<evidence type="ECO:0000313" key="3">
    <source>
        <dbReference type="Proteomes" id="UP000288805"/>
    </source>
</evidence>
<proteinExistence type="predicted"/>
<dbReference type="Proteomes" id="UP000288805">
    <property type="component" value="Unassembled WGS sequence"/>
</dbReference>
<protein>
    <submittedName>
        <fullName evidence="2">Uncharacterized protein</fullName>
    </submittedName>
</protein>
<sequence length="168" mass="18459">MSSPRQLLTPDSSPYVPNSVSTKVHPEFEGAVSELVEVEPSVGGALNGPSSDNITFRWFSSLQTSTKASTIVQNETRLKTRPRPSSRSWFNPTPVLSQDSVSALHRLHIPSFRQETNPILATYPLGISPKCFTNYKVGHPCGEIKIGEALVKNKLIPNTKGFPKSRQT</sequence>
<organism evidence="2 3">
    <name type="scientific">Vitis vinifera</name>
    <name type="common">Grape</name>
    <dbReference type="NCBI Taxonomy" id="29760"/>
    <lineage>
        <taxon>Eukaryota</taxon>
        <taxon>Viridiplantae</taxon>
        <taxon>Streptophyta</taxon>
        <taxon>Embryophyta</taxon>
        <taxon>Tracheophyta</taxon>
        <taxon>Spermatophyta</taxon>
        <taxon>Magnoliopsida</taxon>
        <taxon>eudicotyledons</taxon>
        <taxon>Gunneridae</taxon>
        <taxon>Pentapetalae</taxon>
        <taxon>rosids</taxon>
        <taxon>Vitales</taxon>
        <taxon>Vitaceae</taxon>
        <taxon>Viteae</taxon>
        <taxon>Vitis</taxon>
    </lineage>
</organism>
<evidence type="ECO:0000256" key="1">
    <source>
        <dbReference type="SAM" id="MobiDB-lite"/>
    </source>
</evidence>
<evidence type="ECO:0000313" key="2">
    <source>
        <dbReference type="EMBL" id="RVW44418.1"/>
    </source>
</evidence>
<feature type="region of interest" description="Disordered" evidence="1">
    <location>
        <begin position="1"/>
        <end position="21"/>
    </location>
</feature>
<dbReference type="AlphaFoldDB" id="A0A438E9R0"/>
<dbReference type="EMBL" id="QGNW01001357">
    <property type="protein sequence ID" value="RVW44418.1"/>
    <property type="molecule type" value="Genomic_DNA"/>
</dbReference>
<accession>A0A438E9R0</accession>
<name>A0A438E9R0_VITVI</name>
<reference evidence="2 3" key="1">
    <citation type="journal article" date="2018" name="PLoS Genet.">
        <title>Population sequencing reveals clonal diversity and ancestral inbreeding in the grapevine cultivar Chardonnay.</title>
        <authorList>
            <person name="Roach M.J."/>
            <person name="Johnson D.L."/>
            <person name="Bohlmann J."/>
            <person name="van Vuuren H.J."/>
            <person name="Jones S.J."/>
            <person name="Pretorius I.S."/>
            <person name="Schmidt S.A."/>
            <person name="Borneman A.R."/>
        </authorList>
    </citation>
    <scope>NUCLEOTIDE SEQUENCE [LARGE SCALE GENOMIC DNA]</scope>
    <source>
        <strain evidence="3">cv. Chardonnay</strain>
        <tissue evidence="2">Leaf</tissue>
    </source>
</reference>
<comment type="caution">
    <text evidence="2">The sequence shown here is derived from an EMBL/GenBank/DDBJ whole genome shotgun (WGS) entry which is preliminary data.</text>
</comment>